<keyword evidence="7" id="KW-0998">Cell outer membrane</keyword>
<keyword evidence="6" id="KW-0472">Membrane</keyword>
<dbReference type="PANTHER" id="PTHR30026">
    <property type="entry name" value="OUTER MEMBRANE PROTEIN TOLC"/>
    <property type="match status" value="1"/>
</dbReference>
<comment type="similarity">
    <text evidence="2">Belongs to the outer membrane factor (OMF) (TC 1.B.17) family.</text>
</comment>
<keyword evidence="3" id="KW-0813">Transport</keyword>
<dbReference type="GO" id="GO:0015288">
    <property type="term" value="F:porin activity"/>
    <property type="evidence" value="ECO:0007669"/>
    <property type="project" value="TreeGrafter"/>
</dbReference>
<evidence type="ECO:0000256" key="8">
    <source>
        <dbReference type="SAM" id="Coils"/>
    </source>
</evidence>
<dbReference type="Proteomes" id="UP000192599">
    <property type="component" value="Unassembled WGS sequence"/>
</dbReference>
<evidence type="ECO:0000313" key="10">
    <source>
        <dbReference type="EMBL" id="OQR41343.1"/>
    </source>
</evidence>
<keyword evidence="5" id="KW-0812">Transmembrane</keyword>
<dbReference type="Gene3D" id="1.20.1600.10">
    <property type="entry name" value="Outer membrane efflux proteins (OEP)"/>
    <property type="match status" value="1"/>
</dbReference>
<evidence type="ECO:0000256" key="5">
    <source>
        <dbReference type="ARBA" id="ARBA00022692"/>
    </source>
</evidence>
<evidence type="ECO:0000256" key="7">
    <source>
        <dbReference type="ARBA" id="ARBA00023237"/>
    </source>
</evidence>
<reference evidence="10 11" key="1">
    <citation type="submission" date="2017-04" db="EMBL/GenBank/DDBJ databases">
        <title>Accumulation and expression of multiple antibiotic resistance genes in Arcobacter cryaerophilus that thrives in sewage.</title>
        <authorList>
            <person name="Millar J.A."/>
            <person name="Raghavan R."/>
        </authorList>
    </citation>
    <scope>NUCLEOTIDE SEQUENCE [LARGE SCALE GENOMIC DNA]</scope>
    <source>
        <strain evidence="10 11">AZT-1</strain>
    </source>
</reference>
<dbReference type="Pfam" id="PF02321">
    <property type="entry name" value="OEP"/>
    <property type="match status" value="1"/>
</dbReference>
<protein>
    <submittedName>
        <fullName evidence="10">Transporter</fullName>
    </submittedName>
</protein>
<keyword evidence="9" id="KW-0732">Signal</keyword>
<accession>A0A1V9VBN8</accession>
<feature type="chain" id="PRO_5013071305" evidence="9">
    <location>
        <begin position="21"/>
        <end position="410"/>
    </location>
</feature>
<evidence type="ECO:0000256" key="1">
    <source>
        <dbReference type="ARBA" id="ARBA00004442"/>
    </source>
</evidence>
<dbReference type="GO" id="GO:0009279">
    <property type="term" value="C:cell outer membrane"/>
    <property type="evidence" value="ECO:0007669"/>
    <property type="project" value="UniProtKB-SubCell"/>
</dbReference>
<sequence>MKKLLLVLLILSLFINHLNANEKDLNIIQKDKKEYRLLEKESIQTRQQSQKYDWISPIDLSGNIGRNHSFSDENSRNLNNKNTKSASIGFTQSIFESGGIGFKMDYADNRFKYEMLSWENQNSQLIYTIYNTLLDIKKLKLEINQNDYRIVNKDIELIIKKIQYEAGKTDIIELNNAIMSKNLIQKEEIALKNSLKEKEQELAKYTDLKYDEIEILDFQETNKEIFLDKNYSILEADAKVEMLNSEYKIKKSQYLPKLSLSAKASYSNQDEKFNSMINDTNKDDATSSGSLILSMPLYDYTKSSKIQESKIEVLKQKALVNDLKNETAFEYEQIFTKIDTYLKQNETINKNIKLYEELIGANQISSEAGMTSKYDLEILENTKTINEFDILINKINILQQYAKLYFKIKN</sequence>
<dbReference type="PANTHER" id="PTHR30026:SF20">
    <property type="entry name" value="OUTER MEMBRANE PROTEIN TOLC"/>
    <property type="match status" value="1"/>
</dbReference>
<dbReference type="InterPro" id="IPR051906">
    <property type="entry name" value="TolC-like"/>
</dbReference>
<evidence type="ECO:0000313" key="11">
    <source>
        <dbReference type="Proteomes" id="UP000192599"/>
    </source>
</evidence>
<dbReference type="SUPFAM" id="SSF56954">
    <property type="entry name" value="Outer membrane efflux proteins (OEP)"/>
    <property type="match status" value="1"/>
</dbReference>
<feature type="coiled-coil region" evidence="8">
    <location>
        <begin position="306"/>
        <end position="358"/>
    </location>
</feature>
<feature type="signal peptide" evidence="9">
    <location>
        <begin position="1"/>
        <end position="20"/>
    </location>
</feature>
<keyword evidence="4" id="KW-1134">Transmembrane beta strand</keyword>
<dbReference type="GO" id="GO:0015562">
    <property type="term" value="F:efflux transmembrane transporter activity"/>
    <property type="evidence" value="ECO:0007669"/>
    <property type="project" value="InterPro"/>
</dbReference>
<gene>
    <name evidence="10" type="ORF">AS859_06215</name>
</gene>
<feature type="coiled-coil region" evidence="8">
    <location>
        <begin position="181"/>
        <end position="208"/>
    </location>
</feature>
<dbReference type="AlphaFoldDB" id="A0A1V9VBN8"/>
<comment type="subcellular location">
    <subcellularLocation>
        <location evidence="1">Cell outer membrane</location>
    </subcellularLocation>
</comment>
<name>A0A1V9VBN8_9BACT</name>
<dbReference type="GO" id="GO:1990281">
    <property type="term" value="C:efflux pump complex"/>
    <property type="evidence" value="ECO:0007669"/>
    <property type="project" value="TreeGrafter"/>
</dbReference>
<dbReference type="EMBL" id="LNTC01000068">
    <property type="protein sequence ID" value="OQR41343.1"/>
    <property type="molecule type" value="Genomic_DNA"/>
</dbReference>
<evidence type="ECO:0000256" key="2">
    <source>
        <dbReference type="ARBA" id="ARBA00007613"/>
    </source>
</evidence>
<keyword evidence="8" id="KW-0175">Coiled coil</keyword>
<evidence type="ECO:0000256" key="4">
    <source>
        <dbReference type="ARBA" id="ARBA00022452"/>
    </source>
</evidence>
<proteinExistence type="inferred from homology"/>
<organism evidence="10 11">
    <name type="scientific">Aliarcobacter cryaerophilus</name>
    <dbReference type="NCBI Taxonomy" id="28198"/>
    <lineage>
        <taxon>Bacteria</taxon>
        <taxon>Pseudomonadati</taxon>
        <taxon>Campylobacterota</taxon>
        <taxon>Epsilonproteobacteria</taxon>
        <taxon>Campylobacterales</taxon>
        <taxon>Arcobacteraceae</taxon>
        <taxon>Aliarcobacter</taxon>
    </lineage>
</organism>
<evidence type="ECO:0000256" key="6">
    <source>
        <dbReference type="ARBA" id="ARBA00023136"/>
    </source>
</evidence>
<comment type="caution">
    <text evidence="10">The sequence shown here is derived from an EMBL/GenBank/DDBJ whole genome shotgun (WGS) entry which is preliminary data.</text>
</comment>
<evidence type="ECO:0000256" key="9">
    <source>
        <dbReference type="SAM" id="SignalP"/>
    </source>
</evidence>
<evidence type="ECO:0000256" key="3">
    <source>
        <dbReference type="ARBA" id="ARBA00022448"/>
    </source>
</evidence>
<dbReference type="InterPro" id="IPR003423">
    <property type="entry name" value="OMP_efflux"/>
</dbReference>